<proteinExistence type="predicted"/>
<sequence>MNALDKFRDAVDVDAYFAHVADGLVAEMGDGALPAAEQALTKMRLVGDDLGFEMWLGIQDKLVERIGPAGGAVTLH</sequence>
<evidence type="ECO:0000313" key="2">
    <source>
        <dbReference type="Proteomes" id="UP000295399"/>
    </source>
</evidence>
<dbReference type="Proteomes" id="UP000295399">
    <property type="component" value="Unassembled WGS sequence"/>
</dbReference>
<dbReference type="EMBL" id="SLXO01000012">
    <property type="protein sequence ID" value="TCP31083.1"/>
    <property type="molecule type" value="Genomic_DNA"/>
</dbReference>
<dbReference type="InParanoid" id="A0A4R2P836"/>
<dbReference type="OrthoDB" id="8480996at2"/>
<dbReference type="RefSeq" id="WP_132709340.1">
    <property type="nucleotide sequence ID" value="NZ_JACIGF010000012.1"/>
</dbReference>
<accession>A0A4R2P836</accession>
<comment type="caution">
    <text evidence="1">The sequence shown here is derived from an EMBL/GenBank/DDBJ whole genome shotgun (WGS) entry which is preliminary data.</text>
</comment>
<keyword evidence="2" id="KW-1185">Reference proteome</keyword>
<reference evidence="1 2" key="1">
    <citation type="submission" date="2019-03" db="EMBL/GenBank/DDBJ databases">
        <title>Genomic Encyclopedia of Type Strains, Phase IV (KMG-IV): sequencing the most valuable type-strain genomes for metagenomic binning, comparative biology and taxonomic classification.</title>
        <authorList>
            <person name="Goeker M."/>
        </authorList>
    </citation>
    <scope>NUCLEOTIDE SEQUENCE [LARGE SCALE GENOMIC DNA]</scope>
    <source>
        <strain evidence="1 2">DSM 2132</strain>
    </source>
</reference>
<evidence type="ECO:0000313" key="1">
    <source>
        <dbReference type="EMBL" id="TCP31083.1"/>
    </source>
</evidence>
<dbReference type="AlphaFoldDB" id="A0A4R2P836"/>
<organism evidence="1 2">
    <name type="scientific">Rhodothalassium salexigens DSM 2132</name>
    <dbReference type="NCBI Taxonomy" id="1188247"/>
    <lineage>
        <taxon>Bacteria</taxon>
        <taxon>Pseudomonadati</taxon>
        <taxon>Pseudomonadota</taxon>
        <taxon>Alphaproteobacteria</taxon>
        <taxon>Rhodothalassiales</taxon>
        <taxon>Rhodothalassiaceae</taxon>
        <taxon>Rhodothalassium</taxon>
    </lineage>
</organism>
<name>A0A4R2P836_RHOSA</name>
<gene>
    <name evidence="1" type="ORF">EV659_11212</name>
</gene>
<protein>
    <submittedName>
        <fullName evidence="1">Uncharacterized protein</fullName>
    </submittedName>
</protein>